<dbReference type="CDD" id="cd06532">
    <property type="entry name" value="Glyco_transf_25"/>
    <property type="match status" value="1"/>
</dbReference>
<comment type="caution">
    <text evidence="2">The sequence shown here is derived from an EMBL/GenBank/DDBJ whole genome shotgun (WGS) entry which is preliminary data.</text>
</comment>
<gene>
    <name evidence="2" type="ORF">K2U94_10770</name>
</gene>
<evidence type="ECO:0000313" key="3">
    <source>
        <dbReference type="Proteomes" id="UP001139104"/>
    </source>
</evidence>
<accession>A0ABS9Z6K3</accession>
<keyword evidence="3" id="KW-1185">Reference proteome</keyword>
<evidence type="ECO:0000259" key="1">
    <source>
        <dbReference type="Pfam" id="PF01755"/>
    </source>
</evidence>
<dbReference type="InterPro" id="IPR002654">
    <property type="entry name" value="Glyco_trans_25"/>
</dbReference>
<dbReference type="Pfam" id="PF01755">
    <property type="entry name" value="Glyco_transf_25"/>
    <property type="match status" value="1"/>
</dbReference>
<dbReference type="Proteomes" id="UP001139104">
    <property type="component" value="Unassembled WGS sequence"/>
</dbReference>
<dbReference type="RefSeq" id="WP_243067208.1">
    <property type="nucleotide sequence ID" value="NZ_JAIVFK010000028.1"/>
</dbReference>
<protein>
    <submittedName>
        <fullName evidence="2">Glycosyltransferase family 25 protein</fullName>
    </submittedName>
</protein>
<dbReference type="EMBL" id="JAIVFP010000001">
    <property type="protein sequence ID" value="MCI4683246.1"/>
    <property type="molecule type" value="Genomic_DNA"/>
</dbReference>
<reference evidence="2" key="1">
    <citation type="journal article" date="2022" name="ISME J.">
        <title>Identification of active gaseous-alkane degraders at natural gas seeps.</title>
        <authorList>
            <person name="Farhan Ul Haque M."/>
            <person name="Hernandez M."/>
            <person name="Crombie A.T."/>
            <person name="Murrell J.C."/>
        </authorList>
    </citation>
    <scope>NUCLEOTIDE SEQUENCE</scope>
    <source>
        <strain evidence="2">PC2</strain>
    </source>
</reference>
<proteinExistence type="predicted"/>
<evidence type="ECO:0000313" key="2">
    <source>
        <dbReference type="EMBL" id="MCI4683246.1"/>
    </source>
</evidence>
<feature type="domain" description="Glycosyl transferase family 25" evidence="1">
    <location>
        <begin position="5"/>
        <end position="103"/>
    </location>
</feature>
<name>A0ABS9Z6K3_9HYPH</name>
<organism evidence="2 3">
    <name type="scientific">Candidatus Rhodoblastus alkanivorans</name>
    <dbReference type="NCBI Taxonomy" id="2954117"/>
    <lineage>
        <taxon>Bacteria</taxon>
        <taxon>Pseudomonadati</taxon>
        <taxon>Pseudomonadota</taxon>
        <taxon>Alphaproteobacteria</taxon>
        <taxon>Hyphomicrobiales</taxon>
        <taxon>Rhodoblastaceae</taxon>
        <taxon>Rhodoblastus</taxon>
    </lineage>
</organism>
<sequence length="248" mass="27829">MSEPKAFIIHLERSAQRRPQVERLRAALPCASEILDATDGALLAPNETDRVYGRRCHRPLYPFALNRGEIGVFLSHRAVWRRILAEGLDYALVFEDDAAIDPNSFARTFALARETRKIWSYALAPSEKTPVRGEILARGEGVALIRPENPPLRAIAQFVSAEAARRLLAVTEKFDRPVDTFLQMSWVTGVELLAFQPSGVRDASAGIGGSTIQAKKKPLPHRLARETLRPLYRAQVRLWHAFARRPGF</sequence>